<accession>A0A7X3KCC8</accession>
<dbReference type="CDD" id="cd00093">
    <property type="entry name" value="HTH_XRE"/>
    <property type="match status" value="1"/>
</dbReference>
<organism evidence="2 3">
    <name type="scientific">Streptococcus danieliae</name>
    <dbReference type="NCBI Taxonomy" id="747656"/>
    <lineage>
        <taxon>Bacteria</taxon>
        <taxon>Bacillati</taxon>
        <taxon>Bacillota</taxon>
        <taxon>Bacilli</taxon>
        <taxon>Lactobacillales</taxon>
        <taxon>Streptococcaceae</taxon>
        <taxon>Streptococcus</taxon>
    </lineage>
</organism>
<dbReference type="SMART" id="SM00530">
    <property type="entry name" value="HTH_XRE"/>
    <property type="match status" value="1"/>
</dbReference>
<dbReference type="SUPFAM" id="SSF47413">
    <property type="entry name" value="lambda repressor-like DNA-binding domains"/>
    <property type="match status" value="1"/>
</dbReference>
<comment type="caution">
    <text evidence="2">The sequence shown here is derived from an EMBL/GenBank/DDBJ whole genome shotgun (WGS) entry which is preliminary data.</text>
</comment>
<dbReference type="Pfam" id="PF01381">
    <property type="entry name" value="HTH_3"/>
    <property type="match status" value="1"/>
</dbReference>
<reference evidence="2 3" key="1">
    <citation type="submission" date="2019-12" db="EMBL/GenBank/DDBJ databases">
        <title>Microbes associate with the intestines of laboratory mice.</title>
        <authorList>
            <person name="Navarre W."/>
            <person name="Wong E."/>
        </authorList>
    </citation>
    <scope>NUCLEOTIDE SEQUENCE [LARGE SCALE GENOMIC DNA]</scope>
    <source>
        <strain evidence="2 3">NM51_B2-22</strain>
    </source>
</reference>
<dbReference type="GO" id="GO:0003677">
    <property type="term" value="F:DNA binding"/>
    <property type="evidence" value="ECO:0007669"/>
    <property type="project" value="InterPro"/>
</dbReference>
<dbReference type="InterPro" id="IPR053163">
    <property type="entry name" value="HTH-type_regulator_Rgg"/>
</dbReference>
<dbReference type="AlphaFoldDB" id="A0A7X3KCC8"/>
<dbReference type="InterPro" id="IPR001387">
    <property type="entry name" value="Cro/C1-type_HTH"/>
</dbReference>
<dbReference type="Proteomes" id="UP000461595">
    <property type="component" value="Unassembled WGS sequence"/>
</dbReference>
<dbReference type="OrthoDB" id="2986818at2"/>
<sequence>MKECAFAWGENFKRFRESRGMSLKEAAGDFCTPQYLGRFEKGMQKINTELLDLLIGRLGVNMTDFITDLHSYNPSYSDKMAETVYAYIQNGEKADTIWKEIDHLYEHGKKDDLYLASYYVIFLKTMYHIQTNIPLENLLDQSDYEKVDYLKNRLLDLDELYTFDYAVLDILLDPIPDQFSTEYLLQIFNSTIKKLKIISNAAPMIHQAVSFLGTAIRILSTRGEYALAEDCVKKVYKLLNDTPMVAMINPYFQMIIAFQEAHNLLRQNKVEGIDKAHHIIRTLDHMIAINPLPRIVKHKEQFVRDTLLLNKTGLPIDLKGGE</sequence>
<name>A0A7X3KCC8_9STRE</name>
<gene>
    <name evidence="2" type="ORF">E5983_08040</name>
</gene>
<dbReference type="RefSeq" id="WP_160333339.1">
    <property type="nucleotide sequence ID" value="NZ_WSRS01000089.1"/>
</dbReference>
<proteinExistence type="predicted"/>
<evidence type="ECO:0000259" key="1">
    <source>
        <dbReference type="PROSITE" id="PS50943"/>
    </source>
</evidence>
<dbReference type="EMBL" id="WSRS01000089">
    <property type="protein sequence ID" value="MVX59576.1"/>
    <property type="molecule type" value="Genomic_DNA"/>
</dbReference>
<dbReference type="Gene3D" id="1.25.40.10">
    <property type="entry name" value="Tetratricopeptide repeat domain"/>
    <property type="match status" value="1"/>
</dbReference>
<dbReference type="PROSITE" id="PS50943">
    <property type="entry name" value="HTH_CROC1"/>
    <property type="match status" value="1"/>
</dbReference>
<dbReference type="InterPro" id="IPR010982">
    <property type="entry name" value="Lambda_DNA-bd_dom_sf"/>
</dbReference>
<dbReference type="InterPro" id="IPR011990">
    <property type="entry name" value="TPR-like_helical_dom_sf"/>
</dbReference>
<evidence type="ECO:0000313" key="3">
    <source>
        <dbReference type="Proteomes" id="UP000461595"/>
    </source>
</evidence>
<dbReference type="PANTHER" id="PTHR37038">
    <property type="entry name" value="TRANSCRIPTIONAL REGULATOR-RELATED"/>
    <property type="match status" value="1"/>
</dbReference>
<protein>
    <submittedName>
        <fullName evidence="2">Helix-turn-helix domain-containing protein</fullName>
    </submittedName>
</protein>
<evidence type="ECO:0000313" key="2">
    <source>
        <dbReference type="EMBL" id="MVX59576.1"/>
    </source>
</evidence>
<feature type="domain" description="HTH cro/C1-type" evidence="1">
    <location>
        <begin position="12"/>
        <end position="65"/>
    </location>
</feature>